<keyword evidence="2" id="KW-0576">Peroxisome</keyword>
<sequence length="243" mass="25833">MEAGMTAALDGRVWSIGIDRPTKRNALDEILFDGLANALSLAQEDPRIHCVLLHGSTDCFCSGHDIARFEALWPQPADGVVVRCIDALLNLSKPLIAAVCGPAVGFGATMLLHADWIVAGESATFRFPFTDLGIVPEAGATSLLARRVGDLAARDWLMSGRTISSEEAFRLGLVSCLRPDADVLSVANEYAAGLAAKPLSALVATRRLLLEGATLNSRDAIDGELSYLNALIPTMNRKPISHG</sequence>
<gene>
    <name evidence="4" type="ORF">C0Z18_17645</name>
</gene>
<dbReference type="GO" id="GO:0004165">
    <property type="term" value="F:delta(3)-delta(2)-enoyl-CoA isomerase activity"/>
    <property type="evidence" value="ECO:0007669"/>
    <property type="project" value="UniProtKB-ARBA"/>
</dbReference>
<dbReference type="PANTHER" id="PTHR43684:SF1">
    <property type="entry name" value="ENOYL-COA DELTA ISOMERASE 2"/>
    <property type="match status" value="1"/>
</dbReference>
<dbReference type="InterPro" id="IPR051053">
    <property type="entry name" value="ECH/Chromodomain_protein"/>
</dbReference>
<evidence type="ECO:0000256" key="1">
    <source>
        <dbReference type="ARBA" id="ARBA00004275"/>
    </source>
</evidence>
<name>A0A2N7VLM5_9BURK</name>
<dbReference type="AlphaFoldDB" id="A0A2N7VLM5"/>
<dbReference type="CDD" id="cd06558">
    <property type="entry name" value="crotonase-like"/>
    <property type="match status" value="1"/>
</dbReference>
<protein>
    <submittedName>
        <fullName evidence="4">Enoyl-CoA hydratase</fullName>
    </submittedName>
</protein>
<dbReference type="InterPro" id="IPR001753">
    <property type="entry name" value="Enoyl-CoA_hydra/iso"/>
</dbReference>
<dbReference type="PANTHER" id="PTHR43684">
    <property type="match status" value="1"/>
</dbReference>
<comment type="caution">
    <text evidence="4">The sequence shown here is derived from an EMBL/GenBank/DDBJ whole genome shotgun (WGS) entry which is preliminary data.</text>
</comment>
<dbReference type="OrthoDB" id="9797151at2"/>
<organism evidence="4 5">
    <name type="scientific">Trinickia dabaoshanensis</name>
    <dbReference type="NCBI Taxonomy" id="564714"/>
    <lineage>
        <taxon>Bacteria</taxon>
        <taxon>Pseudomonadati</taxon>
        <taxon>Pseudomonadota</taxon>
        <taxon>Betaproteobacteria</taxon>
        <taxon>Burkholderiales</taxon>
        <taxon>Burkholderiaceae</taxon>
        <taxon>Trinickia</taxon>
    </lineage>
</organism>
<accession>A0A2N7VLM5</accession>
<evidence type="ECO:0000313" key="5">
    <source>
        <dbReference type="Proteomes" id="UP000235616"/>
    </source>
</evidence>
<dbReference type="Pfam" id="PF00378">
    <property type="entry name" value="ECH_1"/>
    <property type="match status" value="1"/>
</dbReference>
<dbReference type="InterPro" id="IPR029045">
    <property type="entry name" value="ClpP/crotonase-like_dom_sf"/>
</dbReference>
<comment type="subcellular location">
    <subcellularLocation>
        <location evidence="1">Peroxisome</location>
    </subcellularLocation>
</comment>
<dbReference type="EMBL" id="PNYA01000016">
    <property type="protein sequence ID" value="PMS18064.1"/>
    <property type="molecule type" value="Genomic_DNA"/>
</dbReference>
<evidence type="ECO:0000256" key="3">
    <source>
        <dbReference type="ARBA" id="ARBA00023235"/>
    </source>
</evidence>
<proteinExistence type="predicted"/>
<keyword evidence="3" id="KW-0413">Isomerase</keyword>
<dbReference type="Proteomes" id="UP000235616">
    <property type="component" value="Unassembled WGS sequence"/>
</dbReference>
<evidence type="ECO:0000256" key="2">
    <source>
        <dbReference type="ARBA" id="ARBA00023140"/>
    </source>
</evidence>
<reference evidence="4 5" key="1">
    <citation type="submission" date="2018-01" db="EMBL/GenBank/DDBJ databases">
        <title>Whole genome analyses suggest that Burkholderia sensu lato contains two further novel genera in the rhizoxinica-symbiotica group Mycetohabitans gen. nov., and Trinickia gen. nov.: implications for the evolution of diazotrophy and nodulation in the Burkholderiaceae.</title>
        <authorList>
            <person name="Estrada-de los Santos P."/>
            <person name="Palmer M."/>
            <person name="Chavez-Ramirez B."/>
            <person name="Beukes C."/>
            <person name="Steenkamp E.T."/>
            <person name="Hirsch A.M."/>
            <person name="Manyaka P."/>
            <person name="Maluk M."/>
            <person name="Lafos M."/>
            <person name="Crook M."/>
            <person name="Gross E."/>
            <person name="Simon M.F."/>
            <person name="Bueno dos Reis Junior F."/>
            <person name="Poole P.S."/>
            <person name="Venter S.N."/>
            <person name="James E.K."/>
        </authorList>
    </citation>
    <scope>NUCLEOTIDE SEQUENCE [LARGE SCALE GENOMIC DNA]</scope>
    <source>
        <strain evidence="4 5">GIMN1.004</strain>
    </source>
</reference>
<dbReference type="Gene3D" id="3.90.226.10">
    <property type="entry name" value="2-enoyl-CoA Hydratase, Chain A, domain 1"/>
    <property type="match status" value="1"/>
</dbReference>
<evidence type="ECO:0000313" key="4">
    <source>
        <dbReference type="EMBL" id="PMS18064.1"/>
    </source>
</evidence>
<dbReference type="SUPFAM" id="SSF52096">
    <property type="entry name" value="ClpP/crotonase"/>
    <property type="match status" value="1"/>
</dbReference>
<keyword evidence="5" id="KW-1185">Reference proteome</keyword>